<dbReference type="InterPro" id="IPR011050">
    <property type="entry name" value="Pectin_lyase_fold/virulence"/>
</dbReference>
<comment type="caution">
    <text evidence="2">The sequence shown here is derived from an EMBL/GenBank/DDBJ whole genome shotgun (WGS) entry which is preliminary data.</text>
</comment>
<evidence type="ECO:0000256" key="1">
    <source>
        <dbReference type="SAM" id="MobiDB-lite"/>
    </source>
</evidence>
<dbReference type="EMBL" id="JAEVLS010000005">
    <property type="protein sequence ID" value="MBM0107384.1"/>
    <property type="molecule type" value="Genomic_DNA"/>
</dbReference>
<gene>
    <name evidence="2" type="ORF">JM946_21810</name>
</gene>
<dbReference type="Proteomes" id="UP000661077">
    <property type="component" value="Unassembled WGS sequence"/>
</dbReference>
<proteinExistence type="predicted"/>
<sequence length="668" mass="71160">MSLFNPTKWVDGSATGTGDGSQTNPWTMAQALASANPGDVIQLNAGTIVGAATGNRMDASFQINRPGTPCAPILWVAENYAAVNSTNRTTFTHPGTVPGNPVIGLYAPYNYLYGIHVYEPDAVPGEDSGAIIISQPHVKLCYCHLDRGQAQWSEYTNPTRPNAAVPTNMAGVFIEPGQADDLFDVQIADNLFTNYTAPSDVGYGCKAINLFSNPTRFCHNITFENNTFDNVNVAVYIKGSNPLRPVKGGLIFRRNLSRVSAIGQSPDLFHYNLSDTAETYGPNVFVQNLAYGGHSFVRTTHTGIGPVKGVYLVNNTALNIVSETNEDGFLYAYASGNLDVATWRIHNNILHTGPKFYVFPYSGGDRSVQSRDHNTAYQLDVSYSDVGDATPTIGRETLSELQERTGRDLSSAIRDPLLVSTTWGSPDFGKLQITSNERNAGIDVLDLQNGGTEASINRGCFITADMSDQIGVRALPTGVQTSQAAGLFETISVPHVAVGANRHVLIGVKNDGTVPASITYGSQTPTLLRSEGSLHLYSLLNPPTGQQTVSVTSATGIVNQALLVVSRPGVVGVGTAVSGNSNEQTTVSVNVPSAIGELVVDFAMMINTEIQPATGQTVRILMSDYDVMGFVAVGISERPGASSVTMQWQAAETFGDNAIIAVPLILAP</sequence>
<protein>
    <recommendedName>
        <fullName evidence="4">Right-handed parallel beta-helix repeat-containing protein</fullName>
    </recommendedName>
</protein>
<feature type="compositionally biased region" description="Polar residues" evidence="1">
    <location>
        <begin position="14"/>
        <end position="23"/>
    </location>
</feature>
<dbReference type="SUPFAM" id="SSF51126">
    <property type="entry name" value="Pectin lyase-like"/>
    <property type="match status" value="1"/>
</dbReference>
<dbReference type="RefSeq" id="WP_203169497.1">
    <property type="nucleotide sequence ID" value="NZ_JAEVLS010000005.1"/>
</dbReference>
<evidence type="ECO:0008006" key="4">
    <source>
        <dbReference type="Google" id="ProtNLM"/>
    </source>
</evidence>
<reference evidence="2 3" key="1">
    <citation type="journal article" date="2021" name="Int. J. Syst. Evol. Microbiol.">
        <title>Steroidobacter gossypii sp. nov., isolated from soil of cotton cropping field.</title>
        <authorList>
            <person name="Huang R."/>
            <person name="Yang S."/>
            <person name="Zhen C."/>
            <person name="Liu W."/>
        </authorList>
    </citation>
    <scope>NUCLEOTIDE SEQUENCE [LARGE SCALE GENOMIC DNA]</scope>
    <source>
        <strain evidence="2 3">S1-65</strain>
    </source>
</reference>
<dbReference type="InterPro" id="IPR012334">
    <property type="entry name" value="Pectin_lyas_fold"/>
</dbReference>
<keyword evidence="3" id="KW-1185">Reference proteome</keyword>
<feature type="region of interest" description="Disordered" evidence="1">
    <location>
        <begin position="1"/>
        <end position="23"/>
    </location>
</feature>
<organism evidence="2 3">
    <name type="scientific">Steroidobacter gossypii</name>
    <dbReference type="NCBI Taxonomy" id="2805490"/>
    <lineage>
        <taxon>Bacteria</taxon>
        <taxon>Pseudomonadati</taxon>
        <taxon>Pseudomonadota</taxon>
        <taxon>Gammaproteobacteria</taxon>
        <taxon>Steroidobacterales</taxon>
        <taxon>Steroidobacteraceae</taxon>
        <taxon>Steroidobacter</taxon>
    </lineage>
</organism>
<evidence type="ECO:0000313" key="3">
    <source>
        <dbReference type="Proteomes" id="UP000661077"/>
    </source>
</evidence>
<dbReference type="Gene3D" id="2.160.20.10">
    <property type="entry name" value="Single-stranded right-handed beta-helix, Pectin lyase-like"/>
    <property type="match status" value="1"/>
</dbReference>
<name>A0ABS1X2E2_9GAMM</name>
<evidence type="ECO:0000313" key="2">
    <source>
        <dbReference type="EMBL" id="MBM0107384.1"/>
    </source>
</evidence>
<accession>A0ABS1X2E2</accession>